<feature type="transmembrane region" description="Helical" evidence="7">
    <location>
        <begin position="223"/>
        <end position="241"/>
    </location>
</feature>
<evidence type="ECO:0000256" key="5">
    <source>
        <dbReference type="ARBA" id="ARBA00022989"/>
    </source>
</evidence>
<feature type="transmembrane region" description="Helical" evidence="7">
    <location>
        <begin position="46"/>
        <end position="65"/>
    </location>
</feature>
<dbReference type="EMBL" id="RGOB01000032">
    <property type="protein sequence ID" value="NCU53020.1"/>
    <property type="molecule type" value="Genomic_DNA"/>
</dbReference>
<feature type="transmembrane region" description="Helical" evidence="7">
    <location>
        <begin position="86"/>
        <end position="104"/>
    </location>
</feature>
<dbReference type="AlphaFoldDB" id="A0A845S4R9"/>
<dbReference type="NCBIfam" id="TIGR00901">
    <property type="entry name" value="2A0125"/>
    <property type="match status" value="1"/>
</dbReference>
<feature type="transmembrane region" description="Helical" evidence="7">
    <location>
        <begin position="110"/>
        <end position="134"/>
    </location>
</feature>
<comment type="similarity">
    <text evidence="2">Belongs to the major facilitator superfamily.</text>
</comment>
<feature type="transmembrane region" description="Helical" evidence="7">
    <location>
        <begin position="434"/>
        <end position="453"/>
    </location>
</feature>
<dbReference type="PANTHER" id="PTHR12778">
    <property type="entry name" value="SOLUTE CARRIER FAMILY 33 ACETYL-COA TRANSPORTER -RELATED"/>
    <property type="match status" value="1"/>
</dbReference>
<evidence type="ECO:0000256" key="1">
    <source>
        <dbReference type="ARBA" id="ARBA00004141"/>
    </source>
</evidence>
<feature type="transmembrane region" description="Helical" evidence="7">
    <location>
        <begin position="371"/>
        <end position="392"/>
    </location>
</feature>
<feature type="domain" description="Major facilitator superfamily (MFS) profile" evidence="8">
    <location>
        <begin position="13"/>
        <end position="486"/>
    </location>
</feature>
<accession>A0A845S4R9</accession>
<organism evidence="11 12">
    <name type="scientific">Candidatus Fonsibacter lacus</name>
    <dbReference type="NCBI Taxonomy" id="2576439"/>
    <lineage>
        <taxon>Bacteria</taxon>
        <taxon>Pseudomonadati</taxon>
        <taxon>Pseudomonadota</taxon>
        <taxon>Alphaproteobacteria</taxon>
        <taxon>Candidatus Pelagibacterales</taxon>
        <taxon>Candidatus Pelagibacterales incertae sedis</taxon>
        <taxon>Candidatus Fonsibacter</taxon>
    </lineage>
</organism>
<dbReference type="GO" id="GO:0016020">
    <property type="term" value="C:membrane"/>
    <property type="evidence" value="ECO:0007669"/>
    <property type="project" value="UniProtKB-SubCell"/>
</dbReference>
<keyword evidence="6 7" id="KW-0472">Membrane</keyword>
<keyword evidence="5 7" id="KW-1133">Transmembrane helix</keyword>
<dbReference type="Proteomes" id="UP000572953">
    <property type="component" value="Unassembled WGS sequence"/>
</dbReference>
<evidence type="ECO:0000313" key="9">
    <source>
        <dbReference type="EMBL" id="NBN88071.1"/>
    </source>
</evidence>
<feature type="transmembrane region" description="Helical" evidence="7">
    <location>
        <begin position="398"/>
        <end position="422"/>
    </location>
</feature>
<name>A0A845S4R9_9PROT</name>
<dbReference type="InterPro" id="IPR004752">
    <property type="entry name" value="AmpG_permease/AT-1"/>
</dbReference>
<comment type="subcellular location">
    <subcellularLocation>
        <location evidence="1">Membrane</location>
        <topology evidence="1">Multi-pass membrane protein</topology>
    </subcellularLocation>
</comment>
<dbReference type="InterPro" id="IPR020846">
    <property type="entry name" value="MFS_dom"/>
</dbReference>
<dbReference type="Gene3D" id="1.20.1250.20">
    <property type="entry name" value="MFS general substrate transporter like domains"/>
    <property type="match status" value="2"/>
</dbReference>
<feature type="transmembrane region" description="Helical" evidence="7">
    <location>
        <begin position="459"/>
        <end position="482"/>
    </location>
</feature>
<feature type="transmembrane region" description="Helical" evidence="7">
    <location>
        <begin position="343"/>
        <end position="364"/>
    </location>
</feature>
<evidence type="ECO:0000256" key="4">
    <source>
        <dbReference type="ARBA" id="ARBA00022692"/>
    </source>
</evidence>
<gene>
    <name evidence="9" type="ORF">EBV32_03155</name>
    <name evidence="11" type="ORF">EBV78_01365</name>
    <name evidence="10" type="ORF">EBX74_01765</name>
</gene>
<evidence type="ECO:0000313" key="11">
    <source>
        <dbReference type="EMBL" id="NCU62733.1"/>
    </source>
</evidence>
<evidence type="ECO:0000256" key="3">
    <source>
        <dbReference type="ARBA" id="ARBA00022448"/>
    </source>
</evidence>
<feature type="transmembrane region" description="Helical" evidence="7">
    <location>
        <begin position="308"/>
        <end position="331"/>
    </location>
</feature>
<evidence type="ECO:0000313" key="12">
    <source>
        <dbReference type="Proteomes" id="UP000572953"/>
    </source>
</evidence>
<protein>
    <submittedName>
        <fullName evidence="11">MFS transporter</fullName>
    </submittedName>
</protein>
<dbReference type="Pfam" id="PF07690">
    <property type="entry name" value="MFS_1"/>
    <property type="match status" value="1"/>
</dbReference>
<dbReference type="InterPro" id="IPR011701">
    <property type="entry name" value="MFS"/>
</dbReference>
<dbReference type="PROSITE" id="PS50850">
    <property type="entry name" value="MFS"/>
    <property type="match status" value="1"/>
</dbReference>
<dbReference type="InterPro" id="IPR036259">
    <property type="entry name" value="MFS_trans_sf"/>
</dbReference>
<sequence>MRFSYLNPLLNPKSLRMLFLGFTAGLPILLIFSTLSVWLFKAGVNRATITLFSWVGFAYSFKFIWTPVVDNLKLPIFGKLGHRRSWLLLSQLMIILSLIFISFTDPKTSLILTAIGAIFIAFSSATQDIVLDAFRIESVSKNLQGALSSMYLTGYRIAMIVAGAGSLWIASFLGTEIYSQKVWQQVYQIMALLMLVGVLAVFYSSEPKIKRNIEIKSNQKIKFFITFLFALAGFILSYIYFKDLFNSKDPIISFLNELIKIIFCFLIFSLIIFLLIKIKFINKESAKNAYAKPVLDFLKRYGSKATSILLLIGLYRISDVVLGVMANVFYIEKGFSVSEIATYSKFFGTIATIVGGVIGGLASVHLGVMRSLFIGALISALSNLLFAWLAIITADVKILAFVITADNIASGFAGATFIVYLSALTSIKFTATQYALFSSAMLFLPKLIAGYAGGFVNLFGYPTFFIFTAVIGVPVLLLIIWINKTVKINKK</sequence>
<dbReference type="EMBL" id="RGET01000043">
    <property type="protein sequence ID" value="NBN88071.1"/>
    <property type="molecule type" value="Genomic_DNA"/>
</dbReference>
<comment type="caution">
    <text evidence="11">The sequence shown here is derived from an EMBL/GenBank/DDBJ whole genome shotgun (WGS) entry which is preliminary data.</text>
</comment>
<keyword evidence="4 7" id="KW-0812">Transmembrane</keyword>
<dbReference type="PANTHER" id="PTHR12778:SF10">
    <property type="entry name" value="MAJOR FACILITATOR SUPERFAMILY DOMAIN-CONTAINING PROTEIN 3"/>
    <property type="match status" value="1"/>
</dbReference>
<keyword evidence="3" id="KW-0813">Transport</keyword>
<dbReference type="GO" id="GO:0022857">
    <property type="term" value="F:transmembrane transporter activity"/>
    <property type="evidence" value="ECO:0007669"/>
    <property type="project" value="InterPro"/>
</dbReference>
<dbReference type="SUPFAM" id="SSF103473">
    <property type="entry name" value="MFS general substrate transporter"/>
    <property type="match status" value="1"/>
</dbReference>
<dbReference type="Proteomes" id="UP000713222">
    <property type="component" value="Unassembled WGS sequence"/>
</dbReference>
<feature type="transmembrane region" description="Helical" evidence="7">
    <location>
        <begin position="253"/>
        <end position="276"/>
    </location>
</feature>
<reference evidence="11 12" key="1">
    <citation type="submission" date="2018-10" db="EMBL/GenBank/DDBJ databases">
        <title>Iterative Subtractive Binning of Freshwater Chronoseries Metagenomes Recovers Nearly Complete Genomes from over Four Hundred Novel Species.</title>
        <authorList>
            <person name="Rodriguez-R L.M."/>
            <person name="Tsementzi D."/>
            <person name="Luo C."/>
            <person name="Konstantinidis K.T."/>
        </authorList>
    </citation>
    <scope>NUCLEOTIDE SEQUENCE [LARGE SCALE GENOMIC DNA]</scope>
    <source>
        <strain evidence="11">WB7_2B_003</strain>
        <strain evidence="9">WB7_6_001</strain>
        <strain evidence="10">WB8_2A_004</strain>
    </source>
</reference>
<feature type="transmembrane region" description="Helical" evidence="7">
    <location>
        <begin position="186"/>
        <end position="203"/>
    </location>
</feature>
<evidence type="ECO:0000256" key="6">
    <source>
        <dbReference type="ARBA" id="ARBA00023136"/>
    </source>
</evidence>
<evidence type="ECO:0000259" key="8">
    <source>
        <dbReference type="PROSITE" id="PS50850"/>
    </source>
</evidence>
<proteinExistence type="inferred from homology"/>
<dbReference type="EMBL" id="RGGN01000028">
    <property type="protein sequence ID" value="NCU62733.1"/>
    <property type="molecule type" value="Genomic_DNA"/>
</dbReference>
<evidence type="ECO:0000313" key="10">
    <source>
        <dbReference type="EMBL" id="NCU53020.1"/>
    </source>
</evidence>
<feature type="transmembrane region" description="Helical" evidence="7">
    <location>
        <begin position="20"/>
        <end position="40"/>
    </location>
</feature>
<evidence type="ECO:0000256" key="7">
    <source>
        <dbReference type="SAM" id="Phobius"/>
    </source>
</evidence>
<dbReference type="Proteomes" id="UP000747791">
    <property type="component" value="Unassembled WGS sequence"/>
</dbReference>
<feature type="transmembrane region" description="Helical" evidence="7">
    <location>
        <begin position="155"/>
        <end position="174"/>
    </location>
</feature>
<evidence type="ECO:0000256" key="2">
    <source>
        <dbReference type="ARBA" id="ARBA00008335"/>
    </source>
</evidence>